<dbReference type="PROSITE" id="PS50088">
    <property type="entry name" value="ANK_REPEAT"/>
    <property type="match status" value="2"/>
</dbReference>
<dbReference type="InterPro" id="IPR002110">
    <property type="entry name" value="Ankyrin_rpt"/>
</dbReference>
<feature type="region of interest" description="Disordered" evidence="4">
    <location>
        <begin position="547"/>
        <end position="590"/>
    </location>
</feature>
<sequence length="635" mass="68449">PSEHDPMSSTIDEEVGRHTKIRFVEKIINTLGAPDQSDAMMEDSWSIPTINHMSDSQTLDDSSNPSNPSNHPPSSLSNFPPASFAPGSMSSSSPAPPSNNDDGDTNPLEFLDDAQLETLDDTQLDSILDSLLIRIVEQMVEMTAADSELQEELNAPDKSGFTLLHYASMYNLQALVPVLLARGANPDTPTTRGNLTPLHLACAAGNDAVVELLVRHGCAIAVADSFNQTPSDHAFSNGWSDLAQWLSEKSRGDSEQRTEDREMESYKMTQMLSGTPVRAADSLSPGRSSGMMTDAELMPPPPPQHRQGKTKKKEKNNEQKEMLQNAFSNLSLKDKLAINMLVKKQQKQQAGQPKDGGAGKGGVGVGYGGGKKQKQHQKLVAKAFAGTKPLANGWKETIVENDREDDQEDSESKSESSQVKGAMSEGEGSGRDGSASKRSRNSGQGGDDDDDDSDSDNDLSSVFSESDRESLDVALSLLNQSELQHLHDDSKKIEANVRAWMLRKNYQTLREATQSLKSSVRLPATSAADEGGSEIGISERCGEVITTGESLADAGGGDSAKPRDDLDRSGHRGVVRGVYQDPDRKKNLNNVKSQALASLVIRKNILNPNKPPQLGPRGSLPARGRPPPPAHSNSK</sequence>
<feature type="compositionally biased region" description="Gly residues" evidence="4">
    <location>
        <begin position="354"/>
        <end position="370"/>
    </location>
</feature>
<accession>A0ABQ6MWW4</accession>
<feature type="compositionally biased region" description="Low complexity" evidence="4">
    <location>
        <begin position="62"/>
        <end position="93"/>
    </location>
</feature>
<evidence type="ECO:0000256" key="4">
    <source>
        <dbReference type="SAM" id="MobiDB-lite"/>
    </source>
</evidence>
<evidence type="ECO:0000313" key="6">
    <source>
        <dbReference type="Proteomes" id="UP001165060"/>
    </source>
</evidence>
<evidence type="ECO:0000256" key="2">
    <source>
        <dbReference type="ARBA" id="ARBA00023043"/>
    </source>
</evidence>
<organism evidence="5 6">
    <name type="scientific">Tetraparma gracilis</name>
    <dbReference type="NCBI Taxonomy" id="2962635"/>
    <lineage>
        <taxon>Eukaryota</taxon>
        <taxon>Sar</taxon>
        <taxon>Stramenopiles</taxon>
        <taxon>Ochrophyta</taxon>
        <taxon>Bolidophyceae</taxon>
        <taxon>Parmales</taxon>
        <taxon>Triparmaceae</taxon>
        <taxon>Tetraparma</taxon>
    </lineage>
</organism>
<feature type="region of interest" description="Disordered" evidence="4">
    <location>
        <begin position="604"/>
        <end position="635"/>
    </location>
</feature>
<feature type="region of interest" description="Disordered" evidence="4">
    <location>
        <begin position="30"/>
        <end position="109"/>
    </location>
</feature>
<feature type="compositionally biased region" description="Basic and acidic residues" evidence="4">
    <location>
        <begin position="248"/>
        <end position="265"/>
    </location>
</feature>
<proteinExistence type="predicted"/>
<keyword evidence="6" id="KW-1185">Reference proteome</keyword>
<dbReference type="PROSITE" id="PS50297">
    <property type="entry name" value="ANK_REP_REGION"/>
    <property type="match status" value="2"/>
</dbReference>
<dbReference type="Proteomes" id="UP001165060">
    <property type="component" value="Unassembled WGS sequence"/>
</dbReference>
<feature type="region of interest" description="Disordered" evidence="4">
    <location>
        <begin position="344"/>
        <end position="467"/>
    </location>
</feature>
<reference evidence="5 6" key="1">
    <citation type="journal article" date="2023" name="Commun. Biol.">
        <title>Genome analysis of Parmales, the sister group of diatoms, reveals the evolutionary specialization of diatoms from phago-mixotrophs to photoautotrophs.</title>
        <authorList>
            <person name="Ban H."/>
            <person name="Sato S."/>
            <person name="Yoshikawa S."/>
            <person name="Yamada K."/>
            <person name="Nakamura Y."/>
            <person name="Ichinomiya M."/>
            <person name="Sato N."/>
            <person name="Blanc-Mathieu R."/>
            <person name="Endo H."/>
            <person name="Kuwata A."/>
            <person name="Ogata H."/>
        </authorList>
    </citation>
    <scope>NUCLEOTIDE SEQUENCE [LARGE SCALE GENOMIC DNA]</scope>
</reference>
<feature type="repeat" description="ANK" evidence="3">
    <location>
        <begin position="193"/>
        <end position="225"/>
    </location>
</feature>
<dbReference type="SUPFAM" id="SSF48403">
    <property type="entry name" value="Ankyrin repeat"/>
    <property type="match status" value="1"/>
</dbReference>
<gene>
    <name evidence="5" type="ORF">TeGR_g26</name>
</gene>
<evidence type="ECO:0000256" key="3">
    <source>
        <dbReference type="PROSITE-ProRule" id="PRU00023"/>
    </source>
</evidence>
<feature type="compositionally biased region" description="Pro residues" evidence="4">
    <location>
        <begin position="624"/>
        <end position="635"/>
    </location>
</feature>
<comment type="caution">
    <text evidence="5">The sequence shown here is derived from an EMBL/GenBank/DDBJ whole genome shotgun (WGS) entry which is preliminary data.</text>
</comment>
<feature type="region of interest" description="Disordered" evidence="4">
    <location>
        <begin position="248"/>
        <end position="318"/>
    </location>
</feature>
<dbReference type="SMART" id="SM00248">
    <property type="entry name" value="ANK"/>
    <property type="match status" value="2"/>
</dbReference>
<feature type="compositionally biased region" description="Acidic residues" evidence="4">
    <location>
        <begin position="446"/>
        <end position="457"/>
    </location>
</feature>
<feature type="repeat" description="ANK" evidence="3">
    <location>
        <begin position="159"/>
        <end position="191"/>
    </location>
</feature>
<dbReference type="InterPro" id="IPR036770">
    <property type="entry name" value="Ankyrin_rpt-contain_sf"/>
</dbReference>
<feature type="compositionally biased region" description="Basic and acidic residues" evidence="4">
    <location>
        <begin position="560"/>
        <end position="570"/>
    </location>
</feature>
<keyword evidence="1" id="KW-0677">Repeat</keyword>
<dbReference type="EMBL" id="BRYB01000683">
    <property type="protein sequence ID" value="GMI35310.1"/>
    <property type="molecule type" value="Genomic_DNA"/>
</dbReference>
<dbReference type="PANTHER" id="PTHR24171">
    <property type="entry name" value="ANKYRIN REPEAT DOMAIN-CONTAINING PROTEIN 39-RELATED"/>
    <property type="match status" value="1"/>
</dbReference>
<dbReference type="Pfam" id="PF12796">
    <property type="entry name" value="Ank_2"/>
    <property type="match status" value="1"/>
</dbReference>
<protein>
    <submittedName>
        <fullName evidence="5">Uncharacterized protein</fullName>
    </submittedName>
</protein>
<evidence type="ECO:0000313" key="5">
    <source>
        <dbReference type="EMBL" id="GMI35310.1"/>
    </source>
</evidence>
<keyword evidence="2 3" id="KW-0040">ANK repeat</keyword>
<feature type="non-terminal residue" evidence="5">
    <location>
        <position position="1"/>
    </location>
</feature>
<dbReference type="PROSITE" id="PS50096">
    <property type="entry name" value="IQ"/>
    <property type="match status" value="1"/>
</dbReference>
<dbReference type="PANTHER" id="PTHR24171:SF9">
    <property type="entry name" value="ANKYRIN REPEAT DOMAIN-CONTAINING PROTEIN 39"/>
    <property type="match status" value="1"/>
</dbReference>
<dbReference type="Gene3D" id="1.25.40.20">
    <property type="entry name" value="Ankyrin repeat-containing domain"/>
    <property type="match status" value="1"/>
</dbReference>
<evidence type="ECO:0000256" key="1">
    <source>
        <dbReference type="ARBA" id="ARBA00022737"/>
    </source>
</evidence>
<name>A0ABQ6MWW4_9STRA</name>
<feature type="compositionally biased region" description="Polar residues" evidence="4">
    <location>
        <begin position="46"/>
        <end position="61"/>
    </location>
</feature>